<feature type="compositionally biased region" description="Basic residues" evidence="5">
    <location>
        <begin position="1"/>
        <end position="18"/>
    </location>
</feature>
<dbReference type="GO" id="GO:0000932">
    <property type="term" value="C:P-body"/>
    <property type="evidence" value="ECO:0007669"/>
    <property type="project" value="TreeGrafter"/>
</dbReference>
<dbReference type="SUPFAM" id="SSF50729">
    <property type="entry name" value="PH domain-like"/>
    <property type="match status" value="1"/>
</dbReference>
<dbReference type="GO" id="GO:0006397">
    <property type="term" value="P:mRNA processing"/>
    <property type="evidence" value="ECO:0007669"/>
    <property type="project" value="UniProtKB-KW"/>
</dbReference>
<evidence type="ECO:0000256" key="4">
    <source>
        <dbReference type="ARBA" id="ARBA00022664"/>
    </source>
</evidence>
<dbReference type="EMBL" id="NLAX01000008">
    <property type="protein sequence ID" value="PKS11090.1"/>
    <property type="molecule type" value="Genomic_DNA"/>
</dbReference>
<gene>
    <name evidence="6" type="ORF">jhhlp_002851</name>
</gene>
<proteinExistence type="inferred from homology"/>
<dbReference type="InParanoid" id="A0A2N3NF67"/>
<sequence length="249" mass="27557">MSRSTPRRSRQNNHHSHNRQPSGPRIVPASDYESDAVHYMENRDPPPPHLPHRTNTELNLGVLRRYLPSISAIVSITANAVIYTFDVAAQSWDKSGIEGTLFVCSQDPKPTTGEPRFCVFVLNRRGLENLILDLADIRECEVTNDLLILALEDGGEVEENPMAKAMGIWMHADNTDTRQLNMNLIQNLWGQVKEAKKQTQSLQASGYHGALDSSQSDRQESVGPALQAIGKQVSIDELFASQAGGAFGR</sequence>
<keyword evidence="4" id="KW-0507">mRNA processing</keyword>
<evidence type="ECO:0008006" key="8">
    <source>
        <dbReference type="Google" id="ProtNLM"/>
    </source>
</evidence>
<reference evidence="6 7" key="1">
    <citation type="journal article" date="2017" name="G3 (Bethesda)">
        <title>First Draft Genome Sequence of the Pathogenic Fungus Lomentospora prolificans (Formerly Scedosporium prolificans).</title>
        <authorList>
            <person name="Luo R."/>
            <person name="Zimin A."/>
            <person name="Workman R."/>
            <person name="Fan Y."/>
            <person name="Pertea G."/>
            <person name="Grossman N."/>
            <person name="Wear M.P."/>
            <person name="Jia B."/>
            <person name="Miller H."/>
            <person name="Casadevall A."/>
            <person name="Timp W."/>
            <person name="Zhang S.X."/>
            <person name="Salzberg S.L."/>
        </authorList>
    </citation>
    <scope>NUCLEOTIDE SEQUENCE [LARGE SCALE GENOMIC DNA]</scope>
    <source>
        <strain evidence="6 7">JHH-5317</strain>
    </source>
</reference>
<dbReference type="InterPro" id="IPR011993">
    <property type="entry name" value="PH-like_dom_sf"/>
</dbReference>
<evidence type="ECO:0000313" key="7">
    <source>
        <dbReference type="Proteomes" id="UP000233524"/>
    </source>
</evidence>
<keyword evidence="7" id="KW-1185">Reference proteome</keyword>
<feature type="region of interest" description="Disordered" evidence="5">
    <location>
        <begin position="203"/>
        <end position="223"/>
    </location>
</feature>
<dbReference type="OrthoDB" id="255837at2759"/>
<dbReference type="Gene3D" id="2.30.29.30">
    <property type="entry name" value="Pleckstrin-homology domain (PH domain)/Phosphotyrosine-binding domain (PTB)"/>
    <property type="match status" value="1"/>
</dbReference>
<comment type="caution">
    <text evidence="6">The sequence shown here is derived from an EMBL/GenBank/DDBJ whole genome shotgun (WGS) entry which is preliminary data.</text>
</comment>
<feature type="region of interest" description="Disordered" evidence="5">
    <location>
        <begin position="1"/>
        <end position="29"/>
    </location>
</feature>
<dbReference type="PANTHER" id="PTHR16290:SF0">
    <property type="entry name" value="DECAPPING PROTEIN 1, ISOFORM A"/>
    <property type="match status" value="1"/>
</dbReference>
<dbReference type="GO" id="GO:0000290">
    <property type="term" value="P:deadenylation-dependent decapping of nuclear-transcribed mRNA"/>
    <property type="evidence" value="ECO:0007669"/>
    <property type="project" value="InterPro"/>
</dbReference>
<comment type="subcellular location">
    <subcellularLocation>
        <location evidence="1">Cytoplasm</location>
    </subcellularLocation>
</comment>
<evidence type="ECO:0000256" key="2">
    <source>
        <dbReference type="ARBA" id="ARBA00008778"/>
    </source>
</evidence>
<dbReference type="CDD" id="cd13182">
    <property type="entry name" value="EVH1-like_Dcp1"/>
    <property type="match status" value="1"/>
</dbReference>
<dbReference type="Pfam" id="PF06058">
    <property type="entry name" value="DCP1"/>
    <property type="match status" value="1"/>
</dbReference>
<evidence type="ECO:0000256" key="5">
    <source>
        <dbReference type="SAM" id="MobiDB-lite"/>
    </source>
</evidence>
<dbReference type="AlphaFoldDB" id="A0A2N3NF67"/>
<organism evidence="6 7">
    <name type="scientific">Lomentospora prolificans</name>
    <dbReference type="NCBI Taxonomy" id="41688"/>
    <lineage>
        <taxon>Eukaryota</taxon>
        <taxon>Fungi</taxon>
        <taxon>Dikarya</taxon>
        <taxon>Ascomycota</taxon>
        <taxon>Pezizomycotina</taxon>
        <taxon>Sordariomycetes</taxon>
        <taxon>Hypocreomycetidae</taxon>
        <taxon>Microascales</taxon>
        <taxon>Microascaceae</taxon>
        <taxon>Lomentospora</taxon>
    </lineage>
</organism>
<dbReference type="GO" id="GO:0003729">
    <property type="term" value="F:mRNA binding"/>
    <property type="evidence" value="ECO:0007669"/>
    <property type="project" value="TreeGrafter"/>
</dbReference>
<accession>A0A2N3NF67</accession>
<dbReference type="PANTHER" id="PTHR16290">
    <property type="entry name" value="TRANSCRIPTION FACTOR SMIF DECAPPING ENZYME DCP1"/>
    <property type="match status" value="1"/>
</dbReference>
<comment type="similarity">
    <text evidence="2">Belongs to the DCP1 family.</text>
</comment>
<keyword evidence="3" id="KW-0963">Cytoplasm</keyword>
<evidence type="ECO:0000256" key="1">
    <source>
        <dbReference type="ARBA" id="ARBA00004496"/>
    </source>
</evidence>
<dbReference type="GO" id="GO:0031087">
    <property type="term" value="P:deadenylation-independent decapping of nuclear-transcribed mRNA"/>
    <property type="evidence" value="ECO:0007669"/>
    <property type="project" value="TreeGrafter"/>
</dbReference>
<protein>
    <recommendedName>
        <fullName evidence="8">PH domain-containing protein</fullName>
    </recommendedName>
</protein>
<dbReference type="STRING" id="41688.A0A2N3NF67"/>
<dbReference type="Proteomes" id="UP000233524">
    <property type="component" value="Unassembled WGS sequence"/>
</dbReference>
<dbReference type="VEuPathDB" id="FungiDB:jhhlp_002851"/>
<evidence type="ECO:0000256" key="3">
    <source>
        <dbReference type="ARBA" id="ARBA00022490"/>
    </source>
</evidence>
<dbReference type="GO" id="GO:0008047">
    <property type="term" value="F:enzyme activator activity"/>
    <property type="evidence" value="ECO:0007669"/>
    <property type="project" value="InterPro"/>
</dbReference>
<name>A0A2N3NF67_9PEZI</name>
<dbReference type="InterPro" id="IPR010334">
    <property type="entry name" value="Dcp1"/>
</dbReference>
<evidence type="ECO:0000313" key="6">
    <source>
        <dbReference type="EMBL" id="PKS11090.1"/>
    </source>
</evidence>